<dbReference type="CDD" id="cd17928">
    <property type="entry name" value="DEXDc_SecA"/>
    <property type="match status" value="1"/>
</dbReference>
<evidence type="ECO:0000256" key="6">
    <source>
        <dbReference type="ARBA" id="ARBA00022840"/>
    </source>
</evidence>
<dbReference type="PRINTS" id="PR00906">
    <property type="entry name" value="SECA"/>
</dbReference>
<dbReference type="CDD" id="cd18803">
    <property type="entry name" value="SF2_C_secA"/>
    <property type="match status" value="1"/>
</dbReference>
<feature type="domain" description="Helicase ATP-binding" evidence="13">
    <location>
        <begin position="116"/>
        <end position="278"/>
    </location>
</feature>
<dbReference type="GO" id="GO:0043952">
    <property type="term" value="P:protein transport by the Sec complex"/>
    <property type="evidence" value="ECO:0007669"/>
    <property type="project" value="TreeGrafter"/>
</dbReference>
<dbReference type="EMBL" id="JOJP01000001">
    <property type="protein sequence ID" value="KEI72387.1"/>
    <property type="molecule type" value="Genomic_DNA"/>
</dbReference>
<dbReference type="GO" id="GO:0008564">
    <property type="term" value="F:protein-exporting ATPase activity"/>
    <property type="evidence" value="ECO:0007669"/>
    <property type="project" value="UniProtKB-EC"/>
</dbReference>
<dbReference type="SMART" id="SM00958">
    <property type="entry name" value="SecA_PP_bind"/>
    <property type="match status" value="1"/>
</dbReference>
<evidence type="ECO:0000256" key="4">
    <source>
        <dbReference type="ARBA" id="ARBA00022519"/>
    </source>
</evidence>
<dbReference type="GO" id="GO:0017038">
    <property type="term" value="P:protein import"/>
    <property type="evidence" value="ECO:0007669"/>
    <property type="project" value="InterPro"/>
</dbReference>
<dbReference type="GO" id="GO:0065002">
    <property type="term" value="P:intracellular protein transmembrane transport"/>
    <property type="evidence" value="ECO:0007669"/>
    <property type="project" value="UniProtKB-UniRule"/>
</dbReference>
<dbReference type="HAMAP" id="MF_01382">
    <property type="entry name" value="SecA"/>
    <property type="match status" value="1"/>
</dbReference>
<dbReference type="GO" id="GO:0006605">
    <property type="term" value="P:protein targeting"/>
    <property type="evidence" value="ECO:0007669"/>
    <property type="project" value="UniProtKB-UniRule"/>
</dbReference>
<dbReference type="SMART" id="SM00957">
    <property type="entry name" value="SecA_DEAD"/>
    <property type="match status" value="1"/>
</dbReference>
<evidence type="ECO:0000256" key="9">
    <source>
        <dbReference type="ARBA" id="ARBA00023010"/>
    </source>
</evidence>
<keyword evidence="1 11" id="KW-0813">Transport</keyword>
<dbReference type="InterPro" id="IPR011115">
    <property type="entry name" value="SecA_DEAD"/>
</dbReference>
<dbReference type="SUPFAM" id="SSF52540">
    <property type="entry name" value="P-loop containing nucleoside triphosphate hydrolases"/>
    <property type="match status" value="2"/>
</dbReference>
<comment type="subunit">
    <text evidence="11">Monomer and homodimer. Part of the essential Sec protein translocation apparatus which comprises SecA, SecYEG and auxiliary proteins SecDF-YajC and YidC.</text>
</comment>
<keyword evidence="3 11" id="KW-0963">Cytoplasm</keyword>
<dbReference type="InterPro" id="IPR014001">
    <property type="entry name" value="Helicase_ATP-bd"/>
</dbReference>
<dbReference type="Gene3D" id="3.90.1440.10">
    <property type="entry name" value="SecA, preprotein cross-linking domain"/>
    <property type="match status" value="1"/>
</dbReference>
<dbReference type="SUPFAM" id="SSF81767">
    <property type="entry name" value="Pre-protein crosslinking domain of SecA"/>
    <property type="match status" value="1"/>
</dbReference>
<gene>
    <name evidence="11" type="primary">secA</name>
    <name evidence="16" type="ORF">GV64_18120</name>
</gene>
<dbReference type="InterPro" id="IPR000185">
    <property type="entry name" value="SecA"/>
</dbReference>
<dbReference type="EC" id="7.4.2.8" evidence="11"/>
<dbReference type="PANTHER" id="PTHR30612:SF0">
    <property type="entry name" value="CHLOROPLAST PROTEIN-TRANSPORTING ATPASE"/>
    <property type="match status" value="1"/>
</dbReference>
<dbReference type="GO" id="GO:0031522">
    <property type="term" value="C:cell envelope Sec protein transport complex"/>
    <property type="evidence" value="ECO:0007669"/>
    <property type="project" value="TreeGrafter"/>
</dbReference>
<evidence type="ECO:0000256" key="5">
    <source>
        <dbReference type="ARBA" id="ARBA00022741"/>
    </source>
</evidence>
<comment type="caution">
    <text evidence="16">The sequence shown here is derived from an EMBL/GenBank/DDBJ whole genome shotgun (WGS) entry which is preliminary data.</text>
</comment>
<evidence type="ECO:0000259" key="13">
    <source>
        <dbReference type="PROSITE" id="PS51192"/>
    </source>
</evidence>
<accession>A0A081KE11</accession>
<dbReference type="STRING" id="305900.GV64_18120"/>
<keyword evidence="6 11" id="KW-0067">ATP-binding</keyword>
<keyword evidence="7 11" id="KW-0653">Protein transport</keyword>
<dbReference type="GO" id="GO:0005886">
    <property type="term" value="C:plasma membrane"/>
    <property type="evidence" value="ECO:0007669"/>
    <property type="project" value="UniProtKB-SubCell"/>
</dbReference>
<dbReference type="InterPro" id="IPR014018">
    <property type="entry name" value="SecA_motor_DEAD"/>
</dbReference>
<comment type="subcellular location">
    <subcellularLocation>
        <location evidence="11">Cell membrane</location>
        <topology evidence="11">Peripheral membrane protein</topology>
        <orientation evidence="11">Cytoplasmic side</orientation>
    </subcellularLocation>
    <subcellularLocation>
        <location evidence="11">Cytoplasm</location>
    </subcellularLocation>
    <text evidence="11">Distribution is 50-50.</text>
</comment>
<feature type="domain" description="Helicase C-terminal" evidence="14">
    <location>
        <begin position="477"/>
        <end position="634"/>
    </location>
</feature>
<evidence type="ECO:0000256" key="2">
    <source>
        <dbReference type="ARBA" id="ARBA00022475"/>
    </source>
</evidence>
<reference evidence="16 17" key="1">
    <citation type="submission" date="2014-06" db="EMBL/GenBank/DDBJ databases">
        <title>Whole Genome Sequences of Three Symbiotic Endozoicomonas Bacteria.</title>
        <authorList>
            <person name="Neave M.J."/>
            <person name="Apprill A."/>
            <person name="Voolstra C.R."/>
        </authorList>
    </citation>
    <scope>NUCLEOTIDE SEQUENCE [LARGE SCALE GENOMIC DNA]</scope>
    <source>
        <strain evidence="16 17">DSM 22380</strain>
    </source>
</reference>
<keyword evidence="10 11" id="KW-0472">Membrane</keyword>
<keyword evidence="4" id="KW-0997">Cell inner membrane</keyword>
<dbReference type="eggNOG" id="COG0653">
    <property type="taxonomic scope" value="Bacteria"/>
</dbReference>
<name>A0A081KE11_9GAMM</name>
<keyword evidence="9 11" id="KW-0811">Translocation</keyword>
<evidence type="ECO:0000256" key="8">
    <source>
        <dbReference type="ARBA" id="ARBA00022967"/>
    </source>
</evidence>
<dbReference type="InterPro" id="IPR011130">
    <property type="entry name" value="SecA_preprotein_X-link_dom"/>
</dbReference>
<dbReference type="Pfam" id="PF01043">
    <property type="entry name" value="SecA_PP_bind"/>
    <property type="match status" value="1"/>
</dbReference>
<dbReference type="GO" id="GO:0005524">
    <property type="term" value="F:ATP binding"/>
    <property type="evidence" value="ECO:0007669"/>
    <property type="project" value="UniProtKB-UniRule"/>
</dbReference>
<dbReference type="RefSeq" id="WP_020583683.1">
    <property type="nucleotide sequence ID" value="NZ_JOJP01000001.1"/>
</dbReference>
<evidence type="ECO:0000256" key="1">
    <source>
        <dbReference type="ARBA" id="ARBA00022448"/>
    </source>
</evidence>
<evidence type="ECO:0000313" key="17">
    <source>
        <dbReference type="Proteomes" id="UP000027997"/>
    </source>
</evidence>
<sequence length="671" mass="76311">MFKLPRRRPASTLDRPQKSIPGQQMPARIWRWLTSMVLRPLQAQIWVYYPLLWKIKHYQPGLSALSDQELDNEIQSLKTALYQRGLTHSSVARAFAVIREVSGRELGMYHFDTQLLGGLAIIYGNIGQMQTGEGKTLTATLPVATAALAGIPSHLVTVNDYLTQRDAELMTPVYQRLGLSIGIIIQGLPTNERQMQYACDIVYCTNNELAFDYLKDSILLKGKNSSLNLHAQRLLNHSERDKPSDIDDLMLRGLHFAVVDEADSVLLDEARTPLIISGEEAPIAAQQEVYAQAMALISELVEAEDYKVWQQRRHIEITPSGEQKATELTKNLGALWKGRVRRLELLRQALTAWHLFERDKHYLIDDSTEQRKVIIIDEHTGRMMPDRTWERGLHQLIEIKENCSLSAPRETLASISFQNFFRHFHHLSGMTGTTSHVRSELWRVYNLPVVDIPTHKTSRRRSLKYQTFANEQQRWQAVVSRVKALKAQHRPVLIGTLSLASSEQLSAYMQKEGIEHQLLNARQDKLEADIVANAGAAGCITIATSMAGRGTDIKIDETTDNLGGLHVIITGLHESSRIDRQLIGRCARQGDRGSYELLLSLEDPLLSSTLSKGLQRMFAFPVPQPLKHWLALMAFRYCQSQYENKHERARKHLLRSDDRQRDLLSFTDSRV</sequence>
<dbReference type="Gene3D" id="3.40.50.300">
    <property type="entry name" value="P-loop containing nucleotide triphosphate hydrolases"/>
    <property type="match status" value="2"/>
</dbReference>
<dbReference type="InterPro" id="IPR027417">
    <property type="entry name" value="P-loop_NTPase"/>
</dbReference>
<evidence type="ECO:0000256" key="10">
    <source>
        <dbReference type="ARBA" id="ARBA00023136"/>
    </source>
</evidence>
<comment type="catalytic activity">
    <reaction evidence="11">
        <text>ATP + H2O + cellular proteinSide 1 = ADP + phosphate + cellular proteinSide 2.</text>
        <dbReference type="EC" id="7.4.2.8"/>
    </reaction>
</comment>
<keyword evidence="2 11" id="KW-1003">Cell membrane</keyword>
<comment type="similarity">
    <text evidence="11">Belongs to the SecA family.</text>
</comment>
<dbReference type="PROSITE" id="PS51192">
    <property type="entry name" value="HELICASE_ATP_BIND_1"/>
    <property type="match status" value="1"/>
</dbReference>
<dbReference type="InterPro" id="IPR036670">
    <property type="entry name" value="SecA_X-link_sf"/>
</dbReference>
<keyword evidence="5 11" id="KW-0547">Nucleotide-binding</keyword>
<dbReference type="AlphaFoldDB" id="A0A081KE11"/>
<evidence type="ECO:0000256" key="7">
    <source>
        <dbReference type="ARBA" id="ARBA00022927"/>
    </source>
</evidence>
<evidence type="ECO:0000259" key="14">
    <source>
        <dbReference type="PROSITE" id="PS51194"/>
    </source>
</evidence>
<dbReference type="PROSITE" id="PS51194">
    <property type="entry name" value="HELICASE_CTER"/>
    <property type="match status" value="1"/>
</dbReference>
<feature type="domain" description="SecA family profile" evidence="15">
    <location>
        <begin position="30"/>
        <end position="627"/>
    </location>
</feature>
<evidence type="ECO:0000256" key="3">
    <source>
        <dbReference type="ARBA" id="ARBA00022490"/>
    </source>
</evidence>
<evidence type="ECO:0000256" key="11">
    <source>
        <dbReference type="HAMAP-Rule" id="MF_01382"/>
    </source>
</evidence>
<dbReference type="InterPro" id="IPR001650">
    <property type="entry name" value="Helicase_C-like"/>
</dbReference>
<comment type="function">
    <text evidence="11">Part of the Sec protein translocase complex. Interacts with the SecYEG preprotein conducting channel. Has a central role in coupling the hydrolysis of ATP to the transfer of proteins into and across the cell membrane, serving both as a receptor for the preprotein-SecB complex and as an ATP-driven molecular motor driving the stepwise translocation of polypeptide chains across the membrane.</text>
</comment>
<evidence type="ECO:0000256" key="12">
    <source>
        <dbReference type="SAM" id="MobiDB-lite"/>
    </source>
</evidence>
<dbReference type="Proteomes" id="UP000027997">
    <property type="component" value="Unassembled WGS sequence"/>
</dbReference>
<dbReference type="PANTHER" id="PTHR30612">
    <property type="entry name" value="SECA INNER MEMBRANE COMPONENT OF SEC PROTEIN SECRETION SYSTEM"/>
    <property type="match status" value="1"/>
</dbReference>
<evidence type="ECO:0000313" key="16">
    <source>
        <dbReference type="EMBL" id="KEI72387.1"/>
    </source>
</evidence>
<dbReference type="GO" id="GO:0005829">
    <property type="term" value="C:cytosol"/>
    <property type="evidence" value="ECO:0007669"/>
    <property type="project" value="TreeGrafter"/>
</dbReference>
<proteinExistence type="inferred from homology"/>
<feature type="binding site" evidence="11">
    <location>
        <position position="114"/>
    </location>
    <ligand>
        <name>ATP</name>
        <dbReference type="ChEBI" id="CHEBI:30616"/>
    </ligand>
</feature>
<feature type="region of interest" description="Disordered" evidence="12">
    <location>
        <begin position="1"/>
        <end position="21"/>
    </location>
</feature>
<organism evidence="16 17">
    <name type="scientific">Endozoicomonas elysicola</name>
    <dbReference type="NCBI Taxonomy" id="305900"/>
    <lineage>
        <taxon>Bacteria</taxon>
        <taxon>Pseudomonadati</taxon>
        <taxon>Pseudomonadota</taxon>
        <taxon>Gammaproteobacteria</taxon>
        <taxon>Oceanospirillales</taxon>
        <taxon>Endozoicomonadaceae</taxon>
        <taxon>Endozoicomonas</taxon>
    </lineage>
</organism>
<dbReference type="Pfam" id="PF21090">
    <property type="entry name" value="P-loop_SecA"/>
    <property type="match status" value="1"/>
</dbReference>
<dbReference type="InterPro" id="IPR044722">
    <property type="entry name" value="SecA_SF2_C"/>
</dbReference>
<keyword evidence="17" id="KW-1185">Reference proteome</keyword>
<evidence type="ECO:0000259" key="15">
    <source>
        <dbReference type="PROSITE" id="PS51196"/>
    </source>
</evidence>
<protein>
    <recommendedName>
        <fullName evidence="11">Protein translocase subunit SecA</fullName>
        <ecNumber evidence="11">7.4.2.8</ecNumber>
    </recommendedName>
</protein>
<feature type="binding site" evidence="11">
    <location>
        <begin position="132"/>
        <end position="136"/>
    </location>
    <ligand>
        <name>ATP</name>
        <dbReference type="ChEBI" id="CHEBI:30616"/>
    </ligand>
</feature>
<dbReference type="PROSITE" id="PS51196">
    <property type="entry name" value="SECA_MOTOR_DEAD"/>
    <property type="match status" value="1"/>
</dbReference>
<dbReference type="Pfam" id="PF07517">
    <property type="entry name" value="SecA_DEAD"/>
    <property type="match status" value="1"/>
</dbReference>
<dbReference type="FunFam" id="3.40.50.300:FF:000429">
    <property type="entry name" value="Preprotein translocase subunit SecA"/>
    <property type="match status" value="1"/>
</dbReference>
<feature type="binding site" evidence="11">
    <location>
        <position position="552"/>
    </location>
    <ligand>
        <name>ATP</name>
        <dbReference type="ChEBI" id="CHEBI:30616"/>
    </ligand>
</feature>
<keyword evidence="8 11" id="KW-1278">Translocase</keyword>